<comment type="caution">
    <text evidence="1">The sequence shown here is derived from an EMBL/GenBank/DDBJ whole genome shotgun (WGS) entry which is preliminary data.</text>
</comment>
<protein>
    <submittedName>
        <fullName evidence="1">Uncharacterized protein</fullName>
    </submittedName>
</protein>
<dbReference type="EMBL" id="QLMA01000009">
    <property type="protein sequence ID" value="RAJ75550.1"/>
    <property type="molecule type" value="Genomic_DNA"/>
</dbReference>
<accession>A0A327VLC8</accession>
<keyword evidence="2" id="KW-1185">Reference proteome</keyword>
<proteinExistence type="predicted"/>
<dbReference type="Proteomes" id="UP000249819">
    <property type="component" value="Unassembled WGS sequence"/>
</dbReference>
<dbReference type="AlphaFoldDB" id="A0A327VLC8"/>
<gene>
    <name evidence="1" type="ORF">CLV59_109164</name>
</gene>
<evidence type="ECO:0000313" key="2">
    <source>
        <dbReference type="Proteomes" id="UP000249819"/>
    </source>
</evidence>
<reference evidence="1 2" key="1">
    <citation type="submission" date="2018-06" db="EMBL/GenBank/DDBJ databases">
        <title>Genomic Encyclopedia of Archaeal and Bacterial Type Strains, Phase II (KMG-II): from individual species to whole genera.</title>
        <authorList>
            <person name="Goeker M."/>
        </authorList>
    </citation>
    <scope>NUCLEOTIDE SEQUENCE [LARGE SCALE GENOMIC DNA]</scope>
    <source>
        <strain evidence="1 2">DSM 29821</strain>
    </source>
</reference>
<name>A0A327VLC8_9BACT</name>
<organism evidence="1 2">
    <name type="scientific">Chitinophaga dinghuensis</name>
    <dbReference type="NCBI Taxonomy" id="1539050"/>
    <lineage>
        <taxon>Bacteria</taxon>
        <taxon>Pseudomonadati</taxon>
        <taxon>Bacteroidota</taxon>
        <taxon>Chitinophagia</taxon>
        <taxon>Chitinophagales</taxon>
        <taxon>Chitinophagaceae</taxon>
        <taxon>Chitinophaga</taxon>
    </lineage>
</organism>
<sequence>MIQIQFIRNMSILFLGLLCNLSNTYSQSNLSSDRVVVKESLTLKDRQINTINKDNQLSKASNSTLSTGGAIRNFIDNLVGLIPVGSNQQRDSILSRNPITGVLELSPALLLKDISMELLAKRQMLELNITSYSEMPVSEFVDSLDVTIISSDGVITKTRCGGNALTRVYGYGSPPFNISFFCINTRPDRIYMLEGRNYFNFYQICYYGDTLHYTANKLCEQVYISFENLPKFGTALRDSVAKEVTIVNNTKSYWLYLDSYEDITVAPGDSTTIFFRYLPYARLNFNAYVWYPYEGYLLEEYSLEYMHYRLYKNDVLFEEMDVPKPIGTVIQYPTDSTWRRFKLVLDNI</sequence>
<evidence type="ECO:0000313" key="1">
    <source>
        <dbReference type="EMBL" id="RAJ75550.1"/>
    </source>
</evidence>